<sequence>MSSFHFETSFWSQNQLEEPLPDFTTGFQVLHRKLNQSKVENDEIIQFFKDRIAIEEQYANRLGHTRPLRTSGFDADEGATLKSCFQLLKQKSLQQSEQHNSLTNSLNTTVLKPLLQFQDEYKLRVNTSKQALETSIKQLDGLVKDVERAKHVYHRRCRDANLAEEQALQKAATLTIGQSGNENNNGDDSTENNSSSFTTNNDSLHLGNQVLTKMEYDQLVQNMHSSVPTQEYRVPILGKYQNVSTGENIARWLQQHLAQCKDSPAMADVVGQQLIQPYGVLRLVGQRGNKFIASPTSFYQWRGMATTNGDDDNNSVSATGGALGGFFERKTTLMTIAGDEPHKKARSEAERADEAYQTAVKRVDQMRMIIEEALFAHFAEMEQIEIQRIRTIKHAFTEYTSCLSTSLPMDQSIIEELIANQESLKPDQDIQYIVQQYYVAGFSPKAVLYDNYYHGVAHDQIFGVPLMELAKNGTGNIPTFIKRLLEAITEGSKDLDVEQKKTLWSTRVPLDRVHSLRTDINISTDRVTMDLLLQHDAGLLVALLRLYLLELPQCLFTFELYDAAHALYGNSGRDTSLLLLPVSNLIASLPSPHFETLRSIIGHINSFVKDNDIPDETITAISQSLGNVMIRSNRESLTTLTSRVPAHLTYDLIKHFNDIFSDTILQAHAESEKRRQARPLVVTQAANYATSSASPTTNADSPTTKKRSGIMSFMRSGGIVDEPKWSLGVFRGNESSNQQATLASNTRHSFTPSTITNGSPPLLPQKNAVSPPSPSPPVAEVMFDVADHVTRKPKDQTPKSEIASDDLDAYDGHDDLDPFFDDD</sequence>
<dbReference type="SUPFAM" id="SSF48350">
    <property type="entry name" value="GTPase activation domain, GAP"/>
    <property type="match status" value="1"/>
</dbReference>
<dbReference type="AlphaFoldDB" id="A0A1X2IW05"/>
<dbReference type="GO" id="GO:0007010">
    <property type="term" value="P:cytoskeleton organization"/>
    <property type="evidence" value="ECO:0007669"/>
    <property type="project" value="TreeGrafter"/>
</dbReference>
<dbReference type="Gene3D" id="1.10.555.10">
    <property type="entry name" value="Rho GTPase activation protein"/>
    <property type="match status" value="1"/>
</dbReference>
<evidence type="ECO:0000259" key="3">
    <source>
        <dbReference type="PROSITE" id="PS50238"/>
    </source>
</evidence>
<dbReference type="Pfam" id="PF00620">
    <property type="entry name" value="RhoGAP"/>
    <property type="match status" value="1"/>
</dbReference>
<reference evidence="5 6" key="1">
    <citation type="submission" date="2016-07" db="EMBL/GenBank/DDBJ databases">
        <title>Pervasive Adenine N6-methylation of Active Genes in Fungi.</title>
        <authorList>
            <consortium name="DOE Joint Genome Institute"/>
            <person name="Mondo S.J."/>
            <person name="Dannebaum R.O."/>
            <person name="Kuo R.C."/>
            <person name="Labutti K."/>
            <person name="Haridas S."/>
            <person name="Kuo A."/>
            <person name="Salamov A."/>
            <person name="Ahrendt S.R."/>
            <person name="Lipzen A."/>
            <person name="Sullivan W."/>
            <person name="Andreopoulos W.B."/>
            <person name="Clum A."/>
            <person name="Lindquist E."/>
            <person name="Daum C."/>
            <person name="Ramamoorthy G.K."/>
            <person name="Gryganskyi A."/>
            <person name="Culley D."/>
            <person name="Magnuson J.K."/>
            <person name="James T.Y."/>
            <person name="O'Malley M.A."/>
            <person name="Stajich J.E."/>
            <person name="Spatafora J.W."/>
            <person name="Visel A."/>
            <person name="Grigoriev I.V."/>
        </authorList>
    </citation>
    <scope>NUCLEOTIDE SEQUENCE [LARGE SCALE GENOMIC DNA]</scope>
    <source>
        <strain evidence="5 6">NRRL 1336</strain>
    </source>
</reference>
<gene>
    <name evidence="5" type="ORF">BCR42DRAFT_345221</name>
</gene>
<accession>A0A1X2IW05</accession>
<comment type="caution">
    <text evidence="5">The sequence shown here is derived from an EMBL/GenBank/DDBJ whole genome shotgun (WGS) entry which is preliminary data.</text>
</comment>
<dbReference type="InterPro" id="IPR008936">
    <property type="entry name" value="Rho_GTPase_activation_prot"/>
</dbReference>
<evidence type="ECO:0000256" key="1">
    <source>
        <dbReference type="PROSITE-ProRule" id="PRU01077"/>
    </source>
</evidence>
<evidence type="ECO:0000256" key="2">
    <source>
        <dbReference type="SAM" id="MobiDB-lite"/>
    </source>
</evidence>
<dbReference type="GO" id="GO:0005886">
    <property type="term" value="C:plasma membrane"/>
    <property type="evidence" value="ECO:0007669"/>
    <property type="project" value="TreeGrafter"/>
</dbReference>
<keyword evidence="1" id="KW-0175">Coiled coil</keyword>
<dbReference type="OrthoDB" id="2155291at2759"/>
<evidence type="ECO:0000313" key="6">
    <source>
        <dbReference type="Proteomes" id="UP000193560"/>
    </source>
</evidence>
<dbReference type="GO" id="GO:0005096">
    <property type="term" value="F:GTPase activator activity"/>
    <property type="evidence" value="ECO:0007669"/>
    <property type="project" value="TreeGrafter"/>
</dbReference>
<dbReference type="InterPro" id="IPR027267">
    <property type="entry name" value="AH/BAR_dom_sf"/>
</dbReference>
<dbReference type="SMART" id="SM00055">
    <property type="entry name" value="FCH"/>
    <property type="match status" value="1"/>
</dbReference>
<evidence type="ECO:0000313" key="5">
    <source>
        <dbReference type="EMBL" id="ORZ22391.1"/>
    </source>
</evidence>
<dbReference type="SUPFAM" id="SSF103657">
    <property type="entry name" value="BAR/IMD domain-like"/>
    <property type="match status" value="1"/>
</dbReference>
<dbReference type="PROSITE" id="PS50238">
    <property type="entry name" value="RHOGAP"/>
    <property type="match status" value="1"/>
</dbReference>
<dbReference type="Gene3D" id="1.20.1270.60">
    <property type="entry name" value="Arfaptin homology (AH) domain/BAR domain"/>
    <property type="match status" value="2"/>
</dbReference>
<dbReference type="STRING" id="90262.A0A1X2IW05"/>
<feature type="region of interest" description="Disordered" evidence="2">
    <location>
        <begin position="174"/>
        <end position="203"/>
    </location>
</feature>
<dbReference type="InterPro" id="IPR036390">
    <property type="entry name" value="WH_DNA-bd_sf"/>
</dbReference>
<dbReference type="PROSITE" id="PS51741">
    <property type="entry name" value="F_BAR"/>
    <property type="match status" value="1"/>
</dbReference>
<dbReference type="GO" id="GO:0000935">
    <property type="term" value="C:division septum"/>
    <property type="evidence" value="ECO:0007669"/>
    <property type="project" value="TreeGrafter"/>
</dbReference>
<protein>
    <recommendedName>
        <fullName evidence="7">Rho-GAP domain-containing protein</fullName>
    </recommendedName>
</protein>
<proteinExistence type="predicted"/>
<feature type="compositionally biased region" description="Low complexity" evidence="2">
    <location>
        <begin position="191"/>
        <end position="203"/>
    </location>
</feature>
<feature type="compositionally biased region" description="Polar residues" evidence="2">
    <location>
        <begin position="175"/>
        <end position="186"/>
    </location>
</feature>
<dbReference type="InterPro" id="IPR031160">
    <property type="entry name" value="F_BAR_dom"/>
</dbReference>
<dbReference type="GO" id="GO:0007264">
    <property type="term" value="P:small GTPase-mediated signal transduction"/>
    <property type="evidence" value="ECO:0007669"/>
    <property type="project" value="TreeGrafter"/>
</dbReference>
<evidence type="ECO:0000259" key="4">
    <source>
        <dbReference type="PROSITE" id="PS51741"/>
    </source>
</evidence>
<feature type="region of interest" description="Disordered" evidence="2">
    <location>
        <begin position="688"/>
        <end position="708"/>
    </location>
</feature>
<dbReference type="PANTHER" id="PTHR23065:SF17">
    <property type="entry name" value="RHO-GTPASE-ACTIVATING PROTEIN RGD2"/>
    <property type="match status" value="1"/>
</dbReference>
<feature type="compositionally biased region" description="Basic and acidic residues" evidence="2">
    <location>
        <begin position="785"/>
        <end position="798"/>
    </location>
</feature>
<dbReference type="EMBL" id="MCGE01000004">
    <property type="protein sequence ID" value="ORZ22391.1"/>
    <property type="molecule type" value="Genomic_DNA"/>
</dbReference>
<dbReference type="Pfam" id="PF00611">
    <property type="entry name" value="FCH"/>
    <property type="match status" value="1"/>
</dbReference>
<name>A0A1X2IW05_9FUNG</name>
<dbReference type="SMART" id="SM00324">
    <property type="entry name" value="RhoGAP"/>
    <property type="match status" value="1"/>
</dbReference>
<feature type="compositionally biased region" description="Polar residues" evidence="2">
    <location>
        <begin position="688"/>
        <end position="702"/>
    </location>
</feature>
<feature type="domain" description="Rho-GAP" evidence="3">
    <location>
        <begin position="464"/>
        <end position="660"/>
    </location>
</feature>
<dbReference type="SUPFAM" id="SSF46785">
    <property type="entry name" value="Winged helix' DNA-binding domain"/>
    <property type="match status" value="1"/>
</dbReference>
<feature type="compositionally biased region" description="Polar residues" evidence="2">
    <location>
        <begin position="736"/>
        <end position="759"/>
    </location>
</feature>
<dbReference type="Proteomes" id="UP000193560">
    <property type="component" value="Unassembled WGS sequence"/>
</dbReference>
<evidence type="ECO:0008006" key="7">
    <source>
        <dbReference type="Google" id="ProtNLM"/>
    </source>
</evidence>
<dbReference type="GO" id="GO:0005737">
    <property type="term" value="C:cytoplasm"/>
    <property type="evidence" value="ECO:0007669"/>
    <property type="project" value="TreeGrafter"/>
</dbReference>
<keyword evidence="6" id="KW-1185">Reference proteome</keyword>
<dbReference type="InterPro" id="IPR000198">
    <property type="entry name" value="RhoGAP_dom"/>
</dbReference>
<dbReference type="InterPro" id="IPR001060">
    <property type="entry name" value="FCH_dom"/>
</dbReference>
<organism evidence="5 6">
    <name type="scientific">Absidia repens</name>
    <dbReference type="NCBI Taxonomy" id="90262"/>
    <lineage>
        <taxon>Eukaryota</taxon>
        <taxon>Fungi</taxon>
        <taxon>Fungi incertae sedis</taxon>
        <taxon>Mucoromycota</taxon>
        <taxon>Mucoromycotina</taxon>
        <taxon>Mucoromycetes</taxon>
        <taxon>Mucorales</taxon>
        <taxon>Cunninghamellaceae</taxon>
        <taxon>Absidia</taxon>
    </lineage>
</organism>
<feature type="region of interest" description="Disordered" evidence="2">
    <location>
        <begin position="736"/>
        <end position="823"/>
    </location>
</feature>
<dbReference type="PANTHER" id="PTHR23065">
    <property type="entry name" value="PROLINE-SERINE-THREONINE PHOSPHATASE INTERACTING PROTEIN 1"/>
    <property type="match status" value="1"/>
</dbReference>
<feature type="domain" description="F-BAR" evidence="4">
    <location>
        <begin position="4"/>
        <end position="429"/>
    </location>
</feature>